<keyword evidence="2" id="KW-0813">Transport</keyword>
<evidence type="ECO:0000256" key="3">
    <source>
        <dbReference type="ARBA" id="ARBA00022982"/>
    </source>
</evidence>
<evidence type="ECO:0000256" key="6">
    <source>
        <dbReference type="NCBIfam" id="TIGR01068"/>
    </source>
</evidence>
<keyword evidence="4" id="KW-1015">Disulfide bond</keyword>
<dbReference type="PROSITE" id="PS00194">
    <property type="entry name" value="THIOREDOXIN_1"/>
    <property type="match status" value="1"/>
</dbReference>
<dbReference type="PANTHER" id="PTHR45663">
    <property type="entry name" value="GEO12009P1"/>
    <property type="match status" value="1"/>
</dbReference>
<dbReference type="PIRSF" id="PIRSF000077">
    <property type="entry name" value="Thioredoxin"/>
    <property type="match status" value="1"/>
</dbReference>
<sequence>MADSQNVLTVTDTNFSEEVEQAGDLTMVDFWATWCGPCRIIAPVVEQLADEYADKGLKVGKLDVDENPNTAARFGVRSIPTVLFFRNGEVVDRLVGAMPKPHFDQKIEALLGA</sequence>
<dbReference type="PRINTS" id="PR00421">
    <property type="entry name" value="THIOREDOXIN"/>
</dbReference>
<dbReference type="PANTHER" id="PTHR45663:SF11">
    <property type="entry name" value="GEO12009P1"/>
    <property type="match status" value="1"/>
</dbReference>
<dbReference type="Pfam" id="PF00085">
    <property type="entry name" value="Thioredoxin"/>
    <property type="match status" value="1"/>
</dbReference>
<dbReference type="EMBL" id="JBBHLI010000002">
    <property type="protein sequence ID" value="MEK9500571.1"/>
    <property type="molecule type" value="Genomic_DNA"/>
</dbReference>
<dbReference type="NCBIfam" id="TIGR01068">
    <property type="entry name" value="thioredoxin"/>
    <property type="match status" value="1"/>
</dbReference>
<dbReference type="RefSeq" id="WP_405274644.1">
    <property type="nucleotide sequence ID" value="NZ_CP144380.1"/>
</dbReference>
<keyword evidence="5" id="KW-0676">Redox-active center</keyword>
<evidence type="ECO:0000313" key="10">
    <source>
        <dbReference type="Proteomes" id="UP001484239"/>
    </source>
</evidence>
<evidence type="ECO:0000256" key="7">
    <source>
        <dbReference type="PIRNR" id="PIRNR000077"/>
    </source>
</evidence>
<evidence type="ECO:0000256" key="5">
    <source>
        <dbReference type="ARBA" id="ARBA00023284"/>
    </source>
</evidence>
<evidence type="ECO:0000256" key="1">
    <source>
        <dbReference type="ARBA" id="ARBA00008987"/>
    </source>
</evidence>
<keyword evidence="3" id="KW-0249">Electron transport</keyword>
<protein>
    <recommendedName>
        <fullName evidence="6 7">Thioredoxin</fullName>
    </recommendedName>
</protein>
<dbReference type="PROSITE" id="PS51352">
    <property type="entry name" value="THIOREDOXIN_2"/>
    <property type="match status" value="1"/>
</dbReference>
<evidence type="ECO:0000256" key="2">
    <source>
        <dbReference type="ARBA" id="ARBA00022448"/>
    </source>
</evidence>
<gene>
    <name evidence="9" type="primary">trxA</name>
    <name evidence="9" type="ORF">WI372_06250</name>
</gene>
<organism evidence="9 10">
    <name type="scientific">Gaopeijia maritima</name>
    <dbReference type="NCBI Taxonomy" id="3119007"/>
    <lineage>
        <taxon>Bacteria</taxon>
        <taxon>Pseudomonadati</taxon>
        <taxon>Gemmatimonadota</taxon>
        <taxon>Longimicrobiia</taxon>
        <taxon>Gaopeijiales</taxon>
        <taxon>Gaopeijiaceae</taxon>
        <taxon>Gaopeijia</taxon>
    </lineage>
</organism>
<comment type="caution">
    <text evidence="9">The sequence shown here is derived from an EMBL/GenBank/DDBJ whole genome shotgun (WGS) entry which is preliminary data.</text>
</comment>
<dbReference type="Proteomes" id="UP001484239">
    <property type="component" value="Unassembled WGS sequence"/>
</dbReference>
<evidence type="ECO:0000256" key="4">
    <source>
        <dbReference type="ARBA" id="ARBA00023157"/>
    </source>
</evidence>
<reference evidence="9 10" key="1">
    <citation type="submission" date="2024-02" db="EMBL/GenBank/DDBJ databases">
        <title>A novel Gemmatimonadota bacterium.</title>
        <authorList>
            <person name="Du Z.-J."/>
            <person name="Ye Y.-Q."/>
        </authorList>
    </citation>
    <scope>NUCLEOTIDE SEQUENCE [LARGE SCALE GENOMIC DNA]</scope>
    <source>
        <strain evidence="9 10">DH-20</strain>
    </source>
</reference>
<feature type="domain" description="Thioredoxin" evidence="8">
    <location>
        <begin position="1"/>
        <end position="112"/>
    </location>
</feature>
<comment type="similarity">
    <text evidence="1 7">Belongs to the thioredoxin family.</text>
</comment>
<name>A0ABU9E7T8_9BACT</name>
<keyword evidence="10" id="KW-1185">Reference proteome</keyword>
<dbReference type="InterPro" id="IPR017937">
    <property type="entry name" value="Thioredoxin_CS"/>
</dbReference>
<evidence type="ECO:0000313" key="9">
    <source>
        <dbReference type="EMBL" id="MEK9500571.1"/>
    </source>
</evidence>
<proteinExistence type="inferred from homology"/>
<evidence type="ECO:0000259" key="8">
    <source>
        <dbReference type="PROSITE" id="PS51352"/>
    </source>
</evidence>
<dbReference type="SUPFAM" id="SSF52833">
    <property type="entry name" value="Thioredoxin-like"/>
    <property type="match status" value="1"/>
</dbReference>
<dbReference type="CDD" id="cd02947">
    <property type="entry name" value="TRX_family"/>
    <property type="match status" value="1"/>
</dbReference>
<dbReference type="InterPro" id="IPR013766">
    <property type="entry name" value="Thioredoxin_domain"/>
</dbReference>
<dbReference type="InterPro" id="IPR036249">
    <property type="entry name" value="Thioredoxin-like_sf"/>
</dbReference>
<accession>A0ABU9E7T8</accession>
<dbReference type="InterPro" id="IPR005746">
    <property type="entry name" value="Thioredoxin"/>
</dbReference>
<dbReference type="Gene3D" id="3.40.30.10">
    <property type="entry name" value="Glutaredoxin"/>
    <property type="match status" value="1"/>
</dbReference>